<dbReference type="AlphaFoldDB" id="A0A2S7XTG3"/>
<evidence type="ECO:0000313" key="2">
    <source>
        <dbReference type="EMBL" id="PQJ96778.1"/>
    </source>
</evidence>
<proteinExistence type="predicted"/>
<gene>
    <name evidence="2" type="ORF">CXB77_05950</name>
</gene>
<keyword evidence="3" id="KW-1185">Reference proteome</keyword>
<sequence length="159" mass="16454">MGMGGGTTTGGGPGFTGTTQFTVSNSSHFDLTNMDSGILAVVTGTTDFSLSAQGNYSAFLYGTSTVSNLSGSIKGSAAITYNYDLTPTPTVPEPATLALLTLGLAGLVSPAVARLKPFRPERVKLRQPCAGGICLGAQSPRQHRALFLKLFFSVNFGIK</sequence>
<dbReference type="EMBL" id="PPGH01000032">
    <property type="protein sequence ID" value="PQJ96778.1"/>
    <property type="molecule type" value="Genomic_DNA"/>
</dbReference>
<dbReference type="NCBIfam" id="TIGR02595">
    <property type="entry name" value="PEP_CTERM"/>
    <property type="match status" value="1"/>
</dbReference>
<dbReference type="Proteomes" id="UP000239936">
    <property type="component" value="Unassembled WGS sequence"/>
</dbReference>
<dbReference type="Pfam" id="PF07589">
    <property type="entry name" value="PEP-CTERM"/>
    <property type="match status" value="1"/>
</dbReference>
<accession>A0A2S7XTG3</accession>
<evidence type="ECO:0000259" key="1">
    <source>
        <dbReference type="Pfam" id="PF07589"/>
    </source>
</evidence>
<protein>
    <recommendedName>
        <fullName evidence="1">Ice-binding protein C-terminal domain-containing protein</fullName>
    </recommendedName>
</protein>
<feature type="domain" description="Ice-binding protein C-terminal" evidence="1">
    <location>
        <begin position="90"/>
        <end position="108"/>
    </location>
</feature>
<evidence type="ECO:0000313" key="3">
    <source>
        <dbReference type="Proteomes" id="UP000239936"/>
    </source>
</evidence>
<comment type="caution">
    <text evidence="2">The sequence shown here is derived from an EMBL/GenBank/DDBJ whole genome shotgun (WGS) entry which is preliminary data.</text>
</comment>
<dbReference type="InterPro" id="IPR013424">
    <property type="entry name" value="Ice-binding_C"/>
</dbReference>
<reference evidence="2 3" key="1">
    <citation type="submission" date="2018-01" db="EMBL/GenBank/DDBJ databases">
        <title>The complete genome sequence of Chromatium okenii LaCa, a purple sulfur bacterium with a turbulent life.</title>
        <authorList>
            <person name="Luedin S.M."/>
            <person name="Liechti N."/>
            <person name="Storelli N."/>
            <person name="Danza F."/>
            <person name="Wittwer M."/>
            <person name="Pothier J.F."/>
            <person name="Tonolla M.A."/>
        </authorList>
    </citation>
    <scope>NUCLEOTIDE SEQUENCE [LARGE SCALE GENOMIC DNA]</scope>
    <source>
        <strain evidence="2 3">LaCa</strain>
    </source>
</reference>
<name>A0A2S7XTG3_9GAMM</name>
<organism evidence="2 3">
    <name type="scientific">Chromatium okenii</name>
    <dbReference type="NCBI Taxonomy" id="61644"/>
    <lineage>
        <taxon>Bacteria</taxon>
        <taxon>Pseudomonadati</taxon>
        <taxon>Pseudomonadota</taxon>
        <taxon>Gammaproteobacteria</taxon>
        <taxon>Chromatiales</taxon>
        <taxon>Chromatiaceae</taxon>
        <taxon>Chromatium</taxon>
    </lineage>
</organism>